<keyword evidence="1" id="KW-1133">Transmembrane helix</keyword>
<evidence type="ECO:0000313" key="2">
    <source>
        <dbReference type="EMBL" id="AEH36193.1"/>
    </source>
</evidence>
<dbReference type="EMBL" id="CP002839">
    <property type="protein sequence ID" value="AEH36193.1"/>
    <property type="molecule type" value="Genomic_DNA"/>
</dbReference>
<evidence type="ECO:0000313" key="3">
    <source>
        <dbReference type="Proteomes" id="UP000006794"/>
    </source>
</evidence>
<keyword evidence="3" id="KW-1185">Reference proteome</keyword>
<evidence type="ECO:0000256" key="1">
    <source>
        <dbReference type="SAM" id="Phobius"/>
    </source>
</evidence>
<dbReference type="OrthoDB" id="285635at2157"/>
<dbReference type="AlphaFoldDB" id="F8D3G7"/>
<dbReference type="HOGENOM" id="CLU_1465144_0_0_2"/>
<dbReference type="KEGG" id="hxa:Halxa_1561"/>
<name>F8D3G7_HALXS</name>
<dbReference type="GeneID" id="10796530"/>
<feature type="transmembrane region" description="Helical" evidence="1">
    <location>
        <begin position="6"/>
        <end position="26"/>
    </location>
</feature>
<proteinExistence type="predicted"/>
<sequence>MDGLTPFAGYNLAIGIVVALELLYFLSLEASVAAYRRFVLVTVAGVTLAVIAGPIAELVAPALVHWVHAIAALLVVFGLYDPVTNDTRTTEWARVLLSEPSRVRRPAEWMTPMDDEILAAFHDTGLALTPSVVAFNTGFSRKEVNRRLIELEAHGFVDKVERGKYRLARRGERYLRGQFRTGSATDDEGEDDSGIRG</sequence>
<gene>
    <name evidence="2" type="ordered locus">Halxa_1561</name>
</gene>
<organism evidence="2 3">
    <name type="scientific">Halopiger xanaduensis (strain DSM 18323 / JCM 14033 / SH-6)</name>
    <dbReference type="NCBI Taxonomy" id="797210"/>
    <lineage>
        <taxon>Archaea</taxon>
        <taxon>Methanobacteriati</taxon>
        <taxon>Methanobacteriota</taxon>
        <taxon>Stenosarchaea group</taxon>
        <taxon>Halobacteria</taxon>
        <taxon>Halobacteriales</taxon>
        <taxon>Natrialbaceae</taxon>
        <taxon>Halopiger</taxon>
    </lineage>
</organism>
<dbReference type="eggNOG" id="arCOG03924">
    <property type="taxonomic scope" value="Archaea"/>
</dbReference>
<reference evidence="2 3" key="1">
    <citation type="journal article" date="2012" name="Stand. Genomic Sci.">
        <title>Complete genome sequence of Halopiger xanaduensis type strain (SH-6(T)).</title>
        <authorList>
            <person name="Anderson I."/>
            <person name="Tindall B.J."/>
            <person name="Rohde M."/>
            <person name="Lucas S."/>
            <person name="Han J."/>
            <person name="Lapidus A."/>
            <person name="Cheng J.F."/>
            <person name="Goodwin L."/>
            <person name="Pitluck S."/>
            <person name="Peters L."/>
            <person name="Pati A."/>
            <person name="Mikhailova N."/>
            <person name="Pagani I."/>
            <person name="Teshima H."/>
            <person name="Han C."/>
            <person name="Tapia R."/>
            <person name="Land M."/>
            <person name="Woyke T."/>
            <person name="Klenk H.P."/>
            <person name="Kyrpides N."/>
            <person name="Ivanova N."/>
        </authorList>
    </citation>
    <scope>NUCLEOTIDE SEQUENCE [LARGE SCALE GENOMIC DNA]</scope>
    <source>
        <strain evidence="3">DSM 18323 / JCM 14033 / SH-6</strain>
    </source>
</reference>
<evidence type="ECO:0008006" key="4">
    <source>
        <dbReference type="Google" id="ProtNLM"/>
    </source>
</evidence>
<keyword evidence="1" id="KW-0472">Membrane</keyword>
<protein>
    <recommendedName>
        <fullName evidence="4">HTH iclR-type domain-containing protein</fullName>
    </recommendedName>
</protein>
<dbReference type="InterPro" id="IPR036390">
    <property type="entry name" value="WH_DNA-bd_sf"/>
</dbReference>
<keyword evidence="1" id="KW-0812">Transmembrane</keyword>
<feature type="transmembrane region" description="Helical" evidence="1">
    <location>
        <begin position="62"/>
        <end position="80"/>
    </location>
</feature>
<dbReference type="RefSeq" id="WP_013879088.1">
    <property type="nucleotide sequence ID" value="NC_015666.1"/>
</dbReference>
<feature type="transmembrane region" description="Helical" evidence="1">
    <location>
        <begin position="38"/>
        <end position="56"/>
    </location>
</feature>
<dbReference type="Proteomes" id="UP000006794">
    <property type="component" value="Chromosome"/>
</dbReference>
<dbReference type="SUPFAM" id="SSF46785">
    <property type="entry name" value="Winged helix' DNA-binding domain"/>
    <property type="match status" value="1"/>
</dbReference>
<accession>F8D3G7</accession>
<dbReference type="Gene3D" id="1.10.10.10">
    <property type="entry name" value="Winged helix-like DNA-binding domain superfamily/Winged helix DNA-binding domain"/>
    <property type="match status" value="1"/>
</dbReference>
<dbReference type="STRING" id="797210.Halxa_1561"/>
<dbReference type="InterPro" id="IPR036388">
    <property type="entry name" value="WH-like_DNA-bd_sf"/>
</dbReference>